<organism evidence="10 11">
    <name type="scientific">Clavispora lusitaniae</name>
    <name type="common">Candida lusitaniae</name>
    <dbReference type="NCBI Taxonomy" id="36911"/>
    <lineage>
        <taxon>Eukaryota</taxon>
        <taxon>Fungi</taxon>
        <taxon>Dikarya</taxon>
        <taxon>Ascomycota</taxon>
        <taxon>Saccharomycotina</taxon>
        <taxon>Pichiomycetes</taxon>
        <taxon>Metschnikowiaceae</taxon>
        <taxon>Clavispora</taxon>
    </lineage>
</organism>
<dbReference type="EC" id="3.1.3.41" evidence="3 5"/>
<dbReference type="NCBIfam" id="TIGR01460">
    <property type="entry name" value="HAD-SF-IIA"/>
    <property type="match status" value="1"/>
</dbReference>
<dbReference type="InterPro" id="IPR006357">
    <property type="entry name" value="HAD-SF_hydro_IIA"/>
</dbReference>
<keyword evidence="8" id="KW-0479">Metal-binding</keyword>
<feature type="binding site" evidence="8">
    <location>
        <position position="29"/>
    </location>
    <ligand>
        <name>Mg(2+)</name>
        <dbReference type="ChEBI" id="CHEBI:18420"/>
    </ligand>
</feature>
<evidence type="ECO:0000256" key="5">
    <source>
        <dbReference type="PIRNR" id="PIRNR000915"/>
    </source>
</evidence>
<dbReference type="PANTHER" id="PTHR19288">
    <property type="entry name" value="4-NITROPHENYLPHOSPHATASE-RELATED"/>
    <property type="match status" value="1"/>
</dbReference>
<evidence type="ECO:0000256" key="6">
    <source>
        <dbReference type="PIRSR" id="PIRSR000915-1"/>
    </source>
</evidence>
<dbReference type="Gene3D" id="3.40.50.1000">
    <property type="entry name" value="HAD superfamily/HAD-like"/>
    <property type="match status" value="2"/>
</dbReference>
<dbReference type="GO" id="GO:0005737">
    <property type="term" value="C:cytoplasm"/>
    <property type="evidence" value="ECO:0007669"/>
    <property type="project" value="TreeGrafter"/>
</dbReference>
<evidence type="ECO:0000256" key="4">
    <source>
        <dbReference type="ARBA" id="ARBA00069197"/>
    </source>
</evidence>
<evidence type="ECO:0000256" key="7">
    <source>
        <dbReference type="PIRSR" id="PIRSR000915-2"/>
    </source>
</evidence>
<dbReference type="InterPro" id="IPR023214">
    <property type="entry name" value="HAD_sf"/>
</dbReference>
<reference evidence="10 11" key="1">
    <citation type="submission" date="2017-04" db="EMBL/GenBank/DDBJ databases">
        <title>Draft genome of the yeast Clavispora lusitaniae type strain CBS 6936.</title>
        <authorList>
            <person name="Durrens P."/>
            <person name="Klopp C."/>
            <person name="Biteau N."/>
            <person name="Fitton-Ouhabi V."/>
            <person name="Dementhon K."/>
            <person name="Accoceberry I."/>
            <person name="Sherman D.J."/>
            <person name="Noel T."/>
        </authorList>
    </citation>
    <scope>NUCLEOTIDE SEQUENCE [LARGE SCALE GENOMIC DNA]</scope>
    <source>
        <strain evidence="10 11">CBS 6936</strain>
    </source>
</reference>
<proteinExistence type="predicted"/>
<dbReference type="InterPro" id="IPR002645">
    <property type="entry name" value="STAS_dom"/>
</dbReference>
<dbReference type="GO" id="GO:0004035">
    <property type="term" value="F:alkaline phosphatase activity"/>
    <property type="evidence" value="ECO:0007669"/>
    <property type="project" value="UniProtKB-ARBA"/>
</dbReference>
<dbReference type="FunFam" id="3.40.50.1000:FF:000039">
    <property type="entry name" value="Phosphoglycolate phosphatase"/>
    <property type="match status" value="1"/>
</dbReference>
<dbReference type="GO" id="GO:0046872">
    <property type="term" value="F:metal ion binding"/>
    <property type="evidence" value="ECO:0007669"/>
    <property type="project" value="UniProtKB-KW"/>
</dbReference>
<dbReference type="InterPro" id="IPR006349">
    <property type="entry name" value="PGP_euk"/>
</dbReference>
<dbReference type="NCBIfam" id="TIGR01452">
    <property type="entry name" value="PGP_euk"/>
    <property type="match status" value="1"/>
</dbReference>
<evidence type="ECO:0000313" key="11">
    <source>
        <dbReference type="Proteomes" id="UP000195602"/>
    </source>
</evidence>
<comment type="catalytic activity">
    <reaction evidence="2 5">
        <text>4-nitrophenyl phosphate + H2O = 4-nitrophenol + phosphate + H(+)</text>
        <dbReference type="Rhea" id="RHEA:21664"/>
        <dbReference type="ChEBI" id="CHEBI:15377"/>
        <dbReference type="ChEBI" id="CHEBI:15378"/>
        <dbReference type="ChEBI" id="CHEBI:43474"/>
        <dbReference type="ChEBI" id="CHEBI:57917"/>
        <dbReference type="ChEBI" id="CHEBI:61146"/>
        <dbReference type="EC" id="3.1.3.41"/>
    </reaction>
</comment>
<accession>A0AA91PUU3</accession>
<feature type="active site" description="Proton donor" evidence="6">
    <location>
        <position position="31"/>
    </location>
</feature>
<sequence length="317" mass="35091">MSLETFSSRISDKEKALELFNAYDHYIFDCDGVIWLDDTLIPGVSEFLENLRKNGKSYIFVSNNSSRSRNSYVEKLEALGIPAVTKDLIYPTCYAAALVLKETLKLPQHSKVWVLGDEGIEQELRECGYIPLGGSDPRLDVDYYPEHELLEVDPDVKAVVVGSTKKLTYLRISTTLQYLLHDNKSLPFIGTNIDKTYPGPKGKTMPAGGAMVFLMQHISDRDFISVGKPSMVFLNNIIESTGFAREKTIMVGDTLYTDIKFGNDGKLGGGNGSLLVLTGGTKESDLKKPAEDSSLVPTFYIESLGHLQSLLSDNRQA</sequence>
<dbReference type="PROSITE" id="PS50801">
    <property type="entry name" value="STAS"/>
    <property type="match status" value="1"/>
</dbReference>
<evidence type="ECO:0000313" key="10">
    <source>
        <dbReference type="EMBL" id="OVF03996.1"/>
    </source>
</evidence>
<evidence type="ECO:0000256" key="3">
    <source>
        <dbReference type="ARBA" id="ARBA00066659"/>
    </source>
</evidence>
<name>A0AA91PUU3_CLALS</name>
<keyword evidence="8" id="KW-0460">Magnesium</keyword>
<gene>
    <name evidence="10" type="ORF">A9F13_30g00220</name>
</gene>
<comment type="caution">
    <text evidence="10">The sequence shown here is derived from an EMBL/GenBank/DDBJ whole genome shotgun (WGS) entry which is preliminary data.</text>
</comment>
<evidence type="ECO:0000256" key="2">
    <source>
        <dbReference type="ARBA" id="ARBA00050247"/>
    </source>
</evidence>
<dbReference type="SUPFAM" id="SSF56784">
    <property type="entry name" value="HAD-like"/>
    <property type="match status" value="1"/>
</dbReference>
<comment type="cofactor">
    <cofactor evidence="8">
        <name>Mg(2+)</name>
        <dbReference type="ChEBI" id="CHEBI:18420"/>
    </cofactor>
    <text evidence="8">Divalent metal ions. Mg(2+) is the most effective.</text>
</comment>
<protein>
    <recommendedName>
        <fullName evidence="4 5">4-nitrophenylphosphatase</fullName>
        <shortName evidence="5">PNPPase</shortName>
        <ecNumber evidence="3 5">3.1.3.41</ecNumber>
    </recommendedName>
</protein>
<feature type="domain" description="STAS" evidence="9">
    <location>
        <begin position="1"/>
        <end position="100"/>
    </location>
</feature>
<feature type="binding site" evidence="8">
    <location>
        <position position="31"/>
    </location>
    <ligand>
        <name>Mg(2+)</name>
        <dbReference type="ChEBI" id="CHEBI:18420"/>
    </ligand>
</feature>
<dbReference type="Pfam" id="PF13344">
    <property type="entry name" value="Hydrolase_6"/>
    <property type="match status" value="1"/>
</dbReference>
<dbReference type="EMBL" id="LYUB02000030">
    <property type="protein sequence ID" value="OVF03996.1"/>
    <property type="molecule type" value="Genomic_DNA"/>
</dbReference>
<feature type="binding site" evidence="7">
    <location>
        <position position="228"/>
    </location>
    <ligand>
        <name>substrate</name>
    </ligand>
</feature>
<evidence type="ECO:0000256" key="8">
    <source>
        <dbReference type="PIRSR" id="PIRSR000915-3"/>
    </source>
</evidence>
<feature type="binding site" evidence="7">
    <location>
        <begin position="62"/>
        <end position="64"/>
    </location>
    <ligand>
        <name>substrate</name>
    </ligand>
</feature>
<dbReference type="InterPro" id="IPR036412">
    <property type="entry name" value="HAD-like_sf"/>
</dbReference>
<evidence type="ECO:0000256" key="1">
    <source>
        <dbReference type="ARBA" id="ARBA00022801"/>
    </source>
</evidence>
<dbReference type="Proteomes" id="UP000195602">
    <property type="component" value="Unassembled WGS sequence"/>
</dbReference>
<feature type="binding site" evidence="8">
    <location>
        <position position="253"/>
    </location>
    <ligand>
        <name>Mg(2+)</name>
        <dbReference type="ChEBI" id="CHEBI:18420"/>
    </ligand>
</feature>
<evidence type="ECO:0000259" key="9">
    <source>
        <dbReference type="PROSITE" id="PS50801"/>
    </source>
</evidence>
<dbReference type="Pfam" id="PF13242">
    <property type="entry name" value="Hydrolase_like"/>
    <property type="match status" value="1"/>
</dbReference>
<dbReference type="GO" id="GO:0008967">
    <property type="term" value="F:phosphoglycolate phosphatase activity"/>
    <property type="evidence" value="ECO:0007669"/>
    <property type="project" value="TreeGrafter"/>
</dbReference>
<feature type="active site" description="Nucleophile" evidence="6">
    <location>
        <position position="29"/>
    </location>
</feature>
<dbReference type="KEGG" id="clus:A9F13_30g00220"/>
<dbReference type="PIRSF" id="PIRSF000915">
    <property type="entry name" value="PGP-type_phosphatase"/>
    <property type="match status" value="1"/>
</dbReference>
<dbReference type="AlphaFoldDB" id="A0AA91PUU3"/>
<keyword evidence="1 5" id="KW-0378">Hydrolase</keyword>
<dbReference type="PANTHER" id="PTHR19288:SF46">
    <property type="entry name" value="HALOACID DEHALOGENASE-LIKE HYDROLASE DOMAIN-CONTAINING PROTEIN 2"/>
    <property type="match status" value="1"/>
</dbReference>